<dbReference type="InterPro" id="IPR003593">
    <property type="entry name" value="AAA+_ATPase"/>
</dbReference>
<dbReference type="EMBL" id="FOOE01000013">
    <property type="protein sequence ID" value="SFF86293.1"/>
    <property type="molecule type" value="Genomic_DNA"/>
</dbReference>
<keyword evidence="1" id="KW-0813">Transport</keyword>
<evidence type="ECO:0000256" key="2">
    <source>
        <dbReference type="ARBA" id="ARBA00022741"/>
    </source>
</evidence>
<dbReference type="AlphaFoldDB" id="A0A1I2M499"/>
<dbReference type="OrthoDB" id="9791546at2"/>
<dbReference type="InterPro" id="IPR003439">
    <property type="entry name" value="ABC_transporter-like_ATP-bd"/>
</dbReference>
<feature type="domain" description="SpoVT-AbrB" evidence="6">
    <location>
        <begin position="254"/>
        <end position="298"/>
    </location>
</feature>
<evidence type="ECO:0000256" key="1">
    <source>
        <dbReference type="ARBA" id="ARBA00022448"/>
    </source>
</evidence>
<reference evidence="8 9" key="1">
    <citation type="submission" date="2016-10" db="EMBL/GenBank/DDBJ databases">
        <authorList>
            <person name="de Groot N.N."/>
        </authorList>
    </citation>
    <scope>NUCLEOTIDE SEQUENCE [LARGE SCALE GENOMIC DNA]</scope>
    <source>
        <strain evidence="8 9">NLAE-zl-G419</strain>
    </source>
</reference>
<dbReference type="GO" id="GO:0005524">
    <property type="term" value="F:ATP binding"/>
    <property type="evidence" value="ECO:0007669"/>
    <property type="project" value="UniProtKB-KW"/>
</dbReference>
<dbReference type="Gene3D" id="3.40.50.300">
    <property type="entry name" value="P-loop containing nucleotide triphosphate hydrolases"/>
    <property type="match status" value="1"/>
</dbReference>
<dbReference type="PANTHER" id="PTHR24220">
    <property type="entry name" value="IMPORT ATP-BINDING PROTEIN"/>
    <property type="match status" value="1"/>
</dbReference>
<dbReference type="PROSITE" id="PS00211">
    <property type="entry name" value="ABC_TRANSPORTER_1"/>
    <property type="match status" value="1"/>
</dbReference>
<dbReference type="InterPro" id="IPR017871">
    <property type="entry name" value="ABC_transporter-like_CS"/>
</dbReference>
<organism evidence="8 9">
    <name type="scientific">Clostridium cadaveris</name>
    <dbReference type="NCBI Taxonomy" id="1529"/>
    <lineage>
        <taxon>Bacteria</taxon>
        <taxon>Bacillati</taxon>
        <taxon>Bacillota</taxon>
        <taxon>Clostridia</taxon>
        <taxon>Eubacteriales</taxon>
        <taxon>Clostridiaceae</taxon>
        <taxon>Clostridium</taxon>
    </lineage>
</organism>
<evidence type="ECO:0000313" key="8">
    <source>
        <dbReference type="EMBL" id="SFF86293.1"/>
    </source>
</evidence>
<dbReference type="CDD" id="cd03255">
    <property type="entry name" value="ABC_MJ0796_LolCDE_FtsE"/>
    <property type="match status" value="1"/>
</dbReference>
<feature type="domain" description="ABC transporter" evidence="5">
    <location>
        <begin position="5"/>
        <end position="245"/>
    </location>
</feature>
<dbReference type="GO" id="GO:0005886">
    <property type="term" value="C:plasma membrane"/>
    <property type="evidence" value="ECO:0007669"/>
    <property type="project" value="TreeGrafter"/>
</dbReference>
<dbReference type="GO" id="GO:0003677">
    <property type="term" value="F:DNA binding"/>
    <property type="evidence" value="ECO:0007669"/>
    <property type="project" value="UniProtKB-UniRule"/>
</dbReference>
<dbReference type="FunFam" id="3.40.50.300:FF:000032">
    <property type="entry name" value="Export ABC transporter ATP-binding protein"/>
    <property type="match status" value="1"/>
</dbReference>
<evidence type="ECO:0000313" key="9">
    <source>
        <dbReference type="Proteomes" id="UP000182135"/>
    </source>
</evidence>
<dbReference type="EMBL" id="QAMZ01000055">
    <property type="protein sequence ID" value="PWL51609.1"/>
    <property type="molecule type" value="Genomic_DNA"/>
</dbReference>
<evidence type="ECO:0000256" key="4">
    <source>
        <dbReference type="PROSITE-ProRule" id="PRU01076"/>
    </source>
</evidence>
<dbReference type="Proteomes" id="UP000182135">
    <property type="component" value="Unassembled WGS sequence"/>
</dbReference>
<dbReference type="Pfam" id="PF00005">
    <property type="entry name" value="ABC_tran"/>
    <property type="match status" value="1"/>
</dbReference>
<dbReference type="GO" id="GO:0022857">
    <property type="term" value="F:transmembrane transporter activity"/>
    <property type="evidence" value="ECO:0007669"/>
    <property type="project" value="UniProtKB-ARBA"/>
</dbReference>
<dbReference type="InterPro" id="IPR017911">
    <property type="entry name" value="MacB-like_ATP-bd"/>
</dbReference>
<dbReference type="RefSeq" id="WP_035771192.1">
    <property type="nucleotide sequence ID" value="NZ_CABMJC010000021.1"/>
</dbReference>
<dbReference type="Proteomes" id="UP000246114">
    <property type="component" value="Unassembled WGS sequence"/>
</dbReference>
<dbReference type="eggNOG" id="COG1136">
    <property type="taxonomic scope" value="Bacteria"/>
</dbReference>
<dbReference type="PROSITE" id="PS50893">
    <property type="entry name" value="ABC_TRANSPORTER_2"/>
    <property type="match status" value="1"/>
</dbReference>
<gene>
    <name evidence="7" type="ORF">DBY38_13845</name>
    <name evidence="8" type="ORF">SAMN04487885_1139</name>
</gene>
<reference evidence="7 10" key="2">
    <citation type="submission" date="2018-03" db="EMBL/GenBank/DDBJ databases">
        <title>The uncultured portion of the human microbiome is neutrally assembled.</title>
        <authorList>
            <person name="Jeraldo P."/>
            <person name="Boardman L."/>
            <person name="White B.A."/>
            <person name="Nelson H."/>
            <person name="Goldenfeld N."/>
            <person name="Chia N."/>
        </authorList>
    </citation>
    <scope>NUCLEOTIDE SEQUENCE [LARGE SCALE GENOMIC DNA]</scope>
    <source>
        <strain evidence="7">CIM:MAG 903</strain>
    </source>
</reference>
<dbReference type="PANTHER" id="PTHR24220:SF685">
    <property type="entry name" value="ABC TRANSPORTER RELATED"/>
    <property type="match status" value="1"/>
</dbReference>
<proteinExistence type="predicted"/>
<evidence type="ECO:0000256" key="3">
    <source>
        <dbReference type="ARBA" id="ARBA00022840"/>
    </source>
</evidence>
<dbReference type="GO" id="GO:0098796">
    <property type="term" value="C:membrane protein complex"/>
    <property type="evidence" value="ECO:0007669"/>
    <property type="project" value="UniProtKB-ARBA"/>
</dbReference>
<dbReference type="InterPro" id="IPR027417">
    <property type="entry name" value="P-loop_NTPase"/>
</dbReference>
<keyword evidence="2" id="KW-0547">Nucleotide-binding</keyword>
<dbReference type="PROSITE" id="PS51740">
    <property type="entry name" value="SPOVT_ABRB"/>
    <property type="match status" value="1"/>
</dbReference>
<evidence type="ECO:0000313" key="10">
    <source>
        <dbReference type="Proteomes" id="UP000246114"/>
    </source>
</evidence>
<evidence type="ECO:0000259" key="6">
    <source>
        <dbReference type="PROSITE" id="PS51740"/>
    </source>
</evidence>
<keyword evidence="9" id="KW-1185">Reference proteome</keyword>
<dbReference type="STRING" id="1529.SAMN04487885_1139"/>
<evidence type="ECO:0000313" key="7">
    <source>
        <dbReference type="EMBL" id="PWL51609.1"/>
    </source>
</evidence>
<evidence type="ECO:0000259" key="5">
    <source>
        <dbReference type="PROSITE" id="PS50893"/>
    </source>
</evidence>
<dbReference type="SMART" id="SM00382">
    <property type="entry name" value="AAA"/>
    <property type="match status" value="1"/>
</dbReference>
<dbReference type="InterPro" id="IPR015854">
    <property type="entry name" value="ABC_transpr_LolD-like"/>
</dbReference>
<dbReference type="GeneID" id="90546503"/>
<keyword evidence="8" id="KW-0449">Lipoprotein</keyword>
<keyword evidence="4" id="KW-0238">DNA-binding</keyword>
<dbReference type="GO" id="GO:0016887">
    <property type="term" value="F:ATP hydrolysis activity"/>
    <property type="evidence" value="ECO:0007669"/>
    <property type="project" value="InterPro"/>
</dbReference>
<sequence length="308" mass="34090">MSNIIECENLIKIYKTADLEVVALQGLDLIVEEGELTAIIGNSGSGKSTLLNMIGCLDTPSAGKLFVDGKDLFKLTKKEIEIYKRETVGFVWQNNARNLIPYLTAAENIELALSIGGKSKDMRNEALKYLDMTGIVHRKNSKLSQLSGGEQQRVAIAIALCNNPKLLLADEPTGSVDSKTASMILDLFRELNNTLGLTILIVTHDRQLSAKVQRVVAIRDGKTSSEFIRKDSYAQELQSISQGLTLEGNEETHEELMILDRAGRFQIPHEYLDSLKIKGNKIKVELDGGKIVITNPQQIEKVIHTEDN</sequence>
<protein>
    <submittedName>
        <fullName evidence="7">ABC transporter ATP-binding protein</fullName>
    </submittedName>
    <submittedName>
        <fullName evidence="8">ABC-type lipoprotein export system, ATPase component</fullName>
    </submittedName>
</protein>
<dbReference type="InterPro" id="IPR007159">
    <property type="entry name" value="SpoVT-AbrB_dom"/>
</dbReference>
<keyword evidence="3 7" id="KW-0067">ATP-binding</keyword>
<name>A0A1I2M499_9CLOT</name>
<accession>A0A1I2M499</accession>
<dbReference type="SUPFAM" id="SSF52540">
    <property type="entry name" value="P-loop containing nucleoside triphosphate hydrolases"/>
    <property type="match status" value="1"/>
</dbReference>